<dbReference type="GO" id="GO:0000423">
    <property type="term" value="P:mitophagy"/>
    <property type="evidence" value="ECO:0007669"/>
    <property type="project" value="TreeGrafter"/>
</dbReference>
<dbReference type="GO" id="GO:0045324">
    <property type="term" value="P:late endosome to vacuole transport"/>
    <property type="evidence" value="ECO:0007669"/>
    <property type="project" value="TreeGrafter"/>
</dbReference>
<dbReference type="GO" id="GO:0000407">
    <property type="term" value="C:phagophore assembly site"/>
    <property type="evidence" value="ECO:0007669"/>
    <property type="project" value="TreeGrafter"/>
</dbReference>
<dbReference type="Proteomes" id="UP001152798">
    <property type="component" value="Chromosome 1"/>
</dbReference>
<feature type="domain" description="Atg6 BARA" evidence="3">
    <location>
        <begin position="195"/>
        <end position="369"/>
    </location>
</feature>
<dbReference type="GO" id="GO:0000045">
    <property type="term" value="P:autophagosome assembly"/>
    <property type="evidence" value="ECO:0007669"/>
    <property type="project" value="TreeGrafter"/>
</dbReference>
<dbReference type="GO" id="GO:0006995">
    <property type="term" value="P:cellular response to nitrogen starvation"/>
    <property type="evidence" value="ECO:0007669"/>
    <property type="project" value="TreeGrafter"/>
</dbReference>
<comment type="similarity">
    <text evidence="1">Belongs to the beclin family.</text>
</comment>
<dbReference type="PANTHER" id="PTHR12768:SF4">
    <property type="entry name" value="BECLIN-1"/>
    <property type="match status" value="1"/>
</dbReference>
<keyword evidence="5" id="KW-1185">Reference proteome</keyword>
<keyword evidence="2" id="KW-0175">Coiled coil</keyword>
<proteinExistence type="inferred from homology"/>
<dbReference type="GO" id="GO:0034272">
    <property type="term" value="C:phosphatidylinositol 3-kinase complex, class III, type II"/>
    <property type="evidence" value="ECO:0007669"/>
    <property type="project" value="TreeGrafter"/>
</dbReference>
<dbReference type="Gene3D" id="1.10.418.40">
    <property type="entry name" value="Autophagy protein 6/Beclin 1"/>
    <property type="match status" value="1"/>
</dbReference>
<evidence type="ECO:0000259" key="3">
    <source>
        <dbReference type="Pfam" id="PF04111"/>
    </source>
</evidence>
<protein>
    <recommendedName>
        <fullName evidence="3">Atg6 BARA domain-containing protein</fullName>
    </recommendedName>
</protein>
<dbReference type="GO" id="GO:0030674">
    <property type="term" value="F:protein-macromolecule adaptor activity"/>
    <property type="evidence" value="ECO:0007669"/>
    <property type="project" value="TreeGrafter"/>
</dbReference>
<feature type="coiled-coil region" evidence="2">
    <location>
        <begin position="100"/>
        <end position="151"/>
    </location>
</feature>
<dbReference type="EMBL" id="OV725077">
    <property type="protein sequence ID" value="CAH1390559.1"/>
    <property type="molecule type" value="Genomic_DNA"/>
</dbReference>
<dbReference type="PANTHER" id="PTHR12768">
    <property type="entry name" value="BECLIN 1"/>
    <property type="match status" value="1"/>
</dbReference>
<gene>
    <name evidence="4" type="ORF">NEZAVI_LOCUS1748</name>
</gene>
<evidence type="ECO:0000256" key="2">
    <source>
        <dbReference type="SAM" id="Coils"/>
    </source>
</evidence>
<dbReference type="GO" id="GO:0043548">
    <property type="term" value="F:phosphatidylinositol 3-kinase binding"/>
    <property type="evidence" value="ECO:0007669"/>
    <property type="project" value="TreeGrafter"/>
</dbReference>
<reference evidence="4" key="1">
    <citation type="submission" date="2022-01" db="EMBL/GenBank/DDBJ databases">
        <authorList>
            <person name="King R."/>
        </authorList>
    </citation>
    <scope>NUCLEOTIDE SEQUENCE</scope>
</reference>
<evidence type="ECO:0000256" key="1">
    <source>
        <dbReference type="ARBA" id="ARBA00005965"/>
    </source>
</evidence>
<dbReference type="InterPro" id="IPR040455">
    <property type="entry name" value="Atg6_BARA"/>
</dbReference>
<dbReference type="Pfam" id="PF04111">
    <property type="entry name" value="APG6"/>
    <property type="match status" value="1"/>
</dbReference>
<dbReference type="GO" id="GO:0034271">
    <property type="term" value="C:phosphatidylinositol 3-kinase complex, class III, type I"/>
    <property type="evidence" value="ECO:0007669"/>
    <property type="project" value="TreeGrafter"/>
</dbReference>
<evidence type="ECO:0000313" key="5">
    <source>
        <dbReference type="Proteomes" id="UP001152798"/>
    </source>
</evidence>
<evidence type="ECO:0000313" key="4">
    <source>
        <dbReference type="EMBL" id="CAH1390559.1"/>
    </source>
</evidence>
<accession>A0A9P0E8X0</accession>
<dbReference type="OrthoDB" id="4822at2759"/>
<dbReference type="AlphaFoldDB" id="A0A9P0E8X0"/>
<organism evidence="4 5">
    <name type="scientific">Nezara viridula</name>
    <name type="common">Southern green stink bug</name>
    <name type="synonym">Cimex viridulus</name>
    <dbReference type="NCBI Taxonomy" id="85310"/>
    <lineage>
        <taxon>Eukaryota</taxon>
        <taxon>Metazoa</taxon>
        <taxon>Ecdysozoa</taxon>
        <taxon>Arthropoda</taxon>
        <taxon>Hexapoda</taxon>
        <taxon>Insecta</taxon>
        <taxon>Pterygota</taxon>
        <taxon>Neoptera</taxon>
        <taxon>Paraneoptera</taxon>
        <taxon>Hemiptera</taxon>
        <taxon>Heteroptera</taxon>
        <taxon>Panheteroptera</taxon>
        <taxon>Pentatomomorpha</taxon>
        <taxon>Pentatomoidea</taxon>
        <taxon>Pentatomidae</taxon>
        <taxon>Pentatominae</taxon>
        <taxon>Nezara</taxon>
    </lineage>
</organism>
<dbReference type="InterPro" id="IPR038274">
    <property type="entry name" value="Atg6/Beclin_C_sf"/>
</dbReference>
<sequence>MYIGSKCPDNFVQMFQLEDVTRDTLEDFIVLEALPEAPSEINRFMNISTHFSNLLSSNVAEEPHACEECINKLKIFMNNSFKGAEEEYRDYKHFLNQLKMESFKQNIKDLKKQLKDLLFEEETLKLELNMLKEKEEEINSKVEEQIKINEEFTKIKLKYSKKSSKYINYSHTLEEEIIGLKNQISYNRDRKNQIDKTSIFEATFRIWHDHDYGTINGFRLGYIPSSPVEWTEVNTAWGQISLLLFSIANKLDFQFKNLRLVPNGNNSYIEMEGAKKEILPLFGSGNFRYRWDSQFDKGMVAFLDCLGQLKKSKKGEYLAPFPYTVYEGRLREDSSGISHSIKIQFNSAEHWTKSLKFLLTNLKWALVSLSYLNRKPEKCFE</sequence>
<name>A0A9P0E8X0_NEZVI</name>
<dbReference type="InterPro" id="IPR007243">
    <property type="entry name" value="Atg6/Beclin"/>
</dbReference>